<keyword evidence="3" id="KW-0677">Repeat</keyword>
<comment type="similarity">
    <text evidence="2">Belongs to the terpene cyclase/mutase family.</text>
</comment>
<dbReference type="Pfam" id="PF13243">
    <property type="entry name" value="SQHop_cyclase_C"/>
    <property type="match status" value="1"/>
</dbReference>
<evidence type="ECO:0000256" key="3">
    <source>
        <dbReference type="ARBA" id="ARBA00022737"/>
    </source>
</evidence>
<reference evidence="8" key="1">
    <citation type="journal article" date="2019" name="Int. J. Syst. Evol. Microbiol.">
        <title>The Global Catalogue of Microorganisms (GCM) 10K type strain sequencing project: providing services to taxonomists for standard genome sequencing and annotation.</title>
        <authorList>
            <consortium name="The Broad Institute Genomics Platform"/>
            <consortium name="The Broad Institute Genome Sequencing Center for Infectious Disease"/>
            <person name="Wu L."/>
            <person name="Ma J."/>
        </authorList>
    </citation>
    <scope>NUCLEOTIDE SEQUENCE [LARGE SCALE GENOMIC DNA]</scope>
    <source>
        <strain evidence="8">CGMCC 1.16306</strain>
    </source>
</reference>
<evidence type="ECO:0000313" key="8">
    <source>
        <dbReference type="Proteomes" id="UP001596022"/>
    </source>
</evidence>
<dbReference type="EC" id="5.4.99.17" evidence="7"/>
<comment type="caution">
    <text evidence="7">The sequence shown here is derived from an EMBL/GenBank/DDBJ whole genome shotgun (WGS) entry which is preliminary data.</text>
</comment>
<organism evidence="7 8">
    <name type="scientific">Camelliibacillus cellulosilyticus</name>
    <dbReference type="NCBI Taxonomy" id="2174486"/>
    <lineage>
        <taxon>Bacteria</taxon>
        <taxon>Bacillati</taxon>
        <taxon>Bacillota</taxon>
        <taxon>Bacilli</taxon>
        <taxon>Bacillales</taxon>
        <taxon>Sporolactobacillaceae</taxon>
        <taxon>Camelliibacillus</taxon>
    </lineage>
</organism>
<dbReference type="Pfam" id="PF13249">
    <property type="entry name" value="SQHop_cyclase_N"/>
    <property type="match status" value="1"/>
</dbReference>
<dbReference type="SUPFAM" id="SSF48239">
    <property type="entry name" value="Terpenoid cyclases/Protein prenyltransferases"/>
    <property type="match status" value="2"/>
</dbReference>
<dbReference type="InterPro" id="IPR008930">
    <property type="entry name" value="Terpenoid_cyclase/PrenylTrfase"/>
</dbReference>
<dbReference type="NCBIfam" id="TIGR01507">
    <property type="entry name" value="hopene_cyclase"/>
    <property type="match status" value="1"/>
</dbReference>
<dbReference type="EMBL" id="JBHSFW010000012">
    <property type="protein sequence ID" value="MFC4619836.1"/>
    <property type="molecule type" value="Genomic_DNA"/>
</dbReference>
<dbReference type="PANTHER" id="PTHR11764">
    <property type="entry name" value="TERPENE CYCLASE/MUTASE FAMILY MEMBER"/>
    <property type="match status" value="1"/>
</dbReference>
<evidence type="ECO:0000256" key="2">
    <source>
        <dbReference type="ARBA" id="ARBA00009755"/>
    </source>
</evidence>
<dbReference type="GO" id="GO:0051007">
    <property type="term" value="F:squalene-hopene cyclase activity"/>
    <property type="evidence" value="ECO:0007669"/>
    <property type="project" value="UniProtKB-EC"/>
</dbReference>
<keyword evidence="8" id="KW-1185">Reference proteome</keyword>
<feature type="domain" description="Squalene cyclase N-terminal" evidence="6">
    <location>
        <begin position="11"/>
        <end position="302"/>
    </location>
</feature>
<evidence type="ECO:0000256" key="1">
    <source>
        <dbReference type="ARBA" id="ARBA00004999"/>
    </source>
</evidence>
<name>A0ABV9GRF3_9BACL</name>
<dbReference type="Proteomes" id="UP001596022">
    <property type="component" value="Unassembled WGS sequence"/>
</dbReference>
<dbReference type="PANTHER" id="PTHR11764:SF20">
    <property type="entry name" value="LANOSTEROL SYNTHASE"/>
    <property type="match status" value="1"/>
</dbReference>
<evidence type="ECO:0000259" key="5">
    <source>
        <dbReference type="Pfam" id="PF13243"/>
    </source>
</evidence>
<evidence type="ECO:0000256" key="4">
    <source>
        <dbReference type="ARBA" id="ARBA00023235"/>
    </source>
</evidence>
<comment type="pathway">
    <text evidence="1">Secondary metabolite biosynthesis; hopanoid biosynthesis.</text>
</comment>
<dbReference type="InterPro" id="IPR032696">
    <property type="entry name" value="SQ_cyclase_C"/>
</dbReference>
<protein>
    <submittedName>
        <fullName evidence="7">Squalene--hopene cyclase</fullName>
        <ecNumber evidence="7">5.4.99.17</ecNumber>
    </submittedName>
</protein>
<sequence>MKALDIGAEIERRIEKCLKEQHKDGSWRYCFEGAPLSDAYLIMTLRTFDMHDEALIEKLASRLITLQSENGTWKLYPDEPSGNLSATIESYVALLYSGKVDPNDIKMKKAAAHIRARGGVMKAGLLTRAFLAMNGLYPWPSFPFNPAYLVLLPKWSPFNFYQFSSFGRVHFAPILAAFAHRFSRKAKQAPDISHLLDTGSRTDDDFWPEISALFHDDRKSISALIKKELYKWKQIPRRWLSKADRWIESFILARLEPDGTLLSYASATFFMIYGLHALGYGQRSTVILRAIEGIKSLIWRDECLFHVQNSPSTIWDTALMTYTLLEAGVSKEDPHLQSAANYLLSKQQKVTGDWIVHNPDFQAGGWGFSNSNTRHPDIDDTQTALRVMSAFQDSDEAFQTAFQRGIHWLLSMQNRDGGWPSFEKGVDDYLIALLPIKQIENGALDPSLPDLTGRTLNLFGTVVDTLPTHPETKAAIRWLKARQEKNGSWYGRWGVCYIYGTWAGVTGLVSANVPSSDRTIRRAVKWLSTIQNDDGGWGESCRSDIERQYVPLGGSTVVQTAWAVDAIVAASDQPTDAMDRGIKYLLEHVDSDDPSHTYPVGAGLPGAFYICYHGYPRYWPLLALAHYHRKFS</sequence>
<evidence type="ECO:0000313" key="7">
    <source>
        <dbReference type="EMBL" id="MFC4619836.1"/>
    </source>
</evidence>
<gene>
    <name evidence="7" type="primary">shc</name>
    <name evidence="7" type="ORF">ACFO4N_14075</name>
</gene>
<evidence type="ECO:0000259" key="6">
    <source>
        <dbReference type="Pfam" id="PF13249"/>
    </source>
</evidence>
<proteinExistence type="inferred from homology"/>
<keyword evidence="4 7" id="KW-0413">Isomerase</keyword>
<dbReference type="InterPro" id="IPR006400">
    <property type="entry name" value="Hopene-cyclase"/>
</dbReference>
<dbReference type="RefSeq" id="WP_376846927.1">
    <property type="nucleotide sequence ID" value="NZ_JBHSFW010000012.1"/>
</dbReference>
<dbReference type="NCBIfam" id="TIGR01787">
    <property type="entry name" value="squalene_cyclas"/>
    <property type="match status" value="1"/>
</dbReference>
<dbReference type="InterPro" id="IPR018333">
    <property type="entry name" value="Squalene_cyclase"/>
</dbReference>
<feature type="domain" description="Squalene cyclase C-terminal" evidence="5">
    <location>
        <begin position="312"/>
        <end position="628"/>
    </location>
</feature>
<accession>A0ABV9GRF3</accession>
<dbReference type="Gene3D" id="1.50.10.20">
    <property type="match status" value="2"/>
</dbReference>
<dbReference type="SFLD" id="SFLDG01016">
    <property type="entry name" value="Prenyltransferase_Like_2"/>
    <property type="match status" value="1"/>
</dbReference>
<dbReference type="InterPro" id="IPR032697">
    <property type="entry name" value="SQ_cyclase_N"/>
</dbReference>